<evidence type="ECO:0000259" key="2">
    <source>
        <dbReference type="Pfam" id="PF07486"/>
    </source>
</evidence>
<feature type="chain" id="PRO_5004207096" description="Cell wall hydrolase SleB domain-containing protein" evidence="1">
    <location>
        <begin position="22"/>
        <end position="220"/>
    </location>
</feature>
<keyword evidence="1" id="KW-0732">Signal</keyword>
<dbReference type="EMBL" id="AAOT01000039">
    <property type="protein sequence ID" value="EAR50010.1"/>
    <property type="molecule type" value="Genomic_DNA"/>
</dbReference>
<dbReference type="InterPro" id="IPR011105">
    <property type="entry name" value="Cell_wall_hydrolase_SleB"/>
</dbReference>
<protein>
    <recommendedName>
        <fullName evidence="2">Cell wall hydrolase SleB domain-containing protein</fullName>
    </recommendedName>
</protein>
<evidence type="ECO:0000256" key="1">
    <source>
        <dbReference type="SAM" id="SignalP"/>
    </source>
</evidence>
<comment type="caution">
    <text evidence="3">The sequence shown here is derived from an EMBL/GenBank/DDBJ whole genome shotgun (WGS) entry which is preliminary data.</text>
</comment>
<dbReference type="Gene3D" id="1.10.10.2520">
    <property type="entry name" value="Cell wall hydrolase SleB, domain 1"/>
    <property type="match status" value="1"/>
</dbReference>
<name>Q2CBF3_OCEGH</name>
<proteinExistence type="predicted"/>
<dbReference type="Pfam" id="PF07486">
    <property type="entry name" value="Hydrolase_2"/>
    <property type="match status" value="1"/>
</dbReference>
<gene>
    <name evidence="3" type="ORF">OG2516_07405</name>
</gene>
<dbReference type="Proteomes" id="UP000003635">
    <property type="component" value="Unassembled WGS sequence"/>
</dbReference>
<sequence length="220" mass="23464">MLRAAAVAVGLISISATVTQADALTETRLQALLGEQPATVGMVPSVDLAAQALPPSPEERGIEVDAALTATVSSRSVDALPVASGGAEWECLAEALYFEARGEGEQGLFAVGEVILNRAEDPRYPDTVCEVVNQGTGRRYACQFSYTCDGIPEHISEPAAWRKVGKIAKLLLDGAPRDLTDGSTHYHTTAVNPSWASQLDATTQIGVHRFYRWPLRTASN</sequence>
<accession>Q2CBF3</accession>
<reference evidence="3 4" key="1">
    <citation type="journal article" date="2010" name="J. Bacteriol.">
        <title>Genome sequences of Oceanicola granulosus HTCC2516(T) and Oceanicola batsensis HTCC2597(TDelta).</title>
        <authorList>
            <person name="Thrash J.C."/>
            <person name="Cho J.C."/>
            <person name="Vergin K.L."/>
            <person name="Giovannoni S.J."/>
        </authorList>
    </citation>
    <scope>NUCLEOTIDE SEQUENCE [LARGE SCALE GENOMIC DNA]</scope>
    <source>
        <strain evidence="4">ATCC BAA-861 / DSM 15982 / KCTC 12143 / HTCC2516</strain>
    </source>
</reference>
<dbReference type="OrthoDB" id="9785345at2"/>
<keyword evidence="4" id="KW-1185">Reference proteome</keyword>
<feature type="signal peptide" evidence="1">
    <location>
        <begin position="1"/>
        <end position="21"/>
    </location>
</feature>
<dbReference type="STRING" id="314256.OG2516_07405"/>
<evidence type="ECO:0000313" key="4">
    <source>
        <dbReference type="Proteomes" id="UP000003635"/>
    </source>
</evidence>
<feature type="domain" description="Cell wall hydrolase SleB" evidence="2">
    <location>
        <begin position="102"/>
        <end position="211"/>
    </location>
</feature>
<dbReference type="eggNOG" id="COG3773">
    <property type="taxonomic scope" value="Bacteria"/>
</dbReference>
<dbReference type="AlphaFoldDB" id="Q2CBF3"/>
<dbReference type="HOGENOM" id="CLU_086663_1_0_5"/>
<dbReference type="GO" id="GO:0016787">
    <property type="term" value="F:hydrolase activity"/>
    <property type="evidence" value="ECO:0007669"/>
    <property type="project" value="InterPro"/>
</dbReference>
<dbReference type="InterPro" id="IPR042047">
    <property type="entry name" value="SleB_dom1"/>
</dbReference>
<evidence type="ECO:0000313" key="3">
    <source>
        <dbReference type="EMBL" id="EAR50010.1"/>
    </source>
</evidence>
<organism evidence="3 4">
    <name type="scientific">Oceanicola granulosus (strain ATCC BAA-861 / DSM 15982 / KCTC 12143 / HTCC2516)</name>
    <dbReference type="NCBI Taxonomy" id="314256"/>
    <lineage>
        <taxon>Bacteria</taxon>
        <taxon>Pseudomonadati</taxon>
        <taxon>Pseudomonadota</taxon>
        <taxon>Alphaproteobacteria</taxon>
        <taxon>Rhodobacterales</taxon>
        <taxon>Roseobacteraceae</taxon>
        <taxon>Oceanicola</taxon>
    </lineage>
</organism>